<dbReference type="SUPFAM" id="SSF52540">
    <property type="entry name" value="P-loop containing nucleoside triphosphate hydrolases"/>
    <property type="match status" value="1"/>
</dbReference>
<dbReference type="InterPro" id="IPR003439">
    <property type="entry name" value="ABC_transporter-like_ATP-bd"/>
</dbReference>
<sequence length="261" mass="28417">MTLESTALTFTYGAESVLTDIDLVIPDGRITALVGANGSGKSTILKNLARLLKPTRGSVLIDGKDIHTMGSKEVARRISILPQKPEAPDGLRVAELVAYGRFSWQSPLAQLNALDKDKISSALELTGMKKFAERELSTLSGGQRQRAWIAMALAQDSRTMLLDEPTTFLDLAHQFEVLTLLKHLNRENGKTIVMVLHDLNQAANFADNMIVVSNGRVLRHGPPSEVIVPEVIAEAFGVVVDFIEDPKSGNRLVVPVALTEQ</sequence>
<keyword evidence="10" id="KW-0472">Membrane</keyword>
<protein>
    <submittedName>
        <fullName evidence="12">ABC transporter ATP-binding protein</fullName>
    </submittedName>
</protein>
<dbReference type="EMBL" id="JAKVIN010000008">
    <property type="protein sequence ID" value="MCJ8151077.1"/>
    <property type="molecule type" value="Genomic_DNA"/>
</dbReference>
<dbReference type="PANTHER" id="PTHR42771">
    <property type="entry name" value="IRON(3+)-HYDROXAMATE IMPORT ATP-BINDING PROTEIN FHUC"/>
    <property type="match status" value="1"/>
</dbReference>
<dbReference type="RefSeq" id="WP_241603780.1">
    <property type="nucleotide sequence ID" value="NZ_JAKVIN010000008.1"/>
</dbReference>
<dbReference type="CDD" id="cd03214">
    <property type="entry name" value="ABC_Iron-Siderophores_B12_Hemin"/>
    <property type="match status" value="1"/>
</dbReference>
<evidence type="ECO:0000259" key="11">
    <source>
        <dbReference type="PROSITE" id="PS50893"/>
    </source>
</evidence>
<keyword evidence="5" id="KW-0410">Iron transport</keyword>
<dbReference type="SMART" id="SM00382">
    <property type="entry name" value="AAA"/>
    <property type="match status" value="1"/>
</dbReference>
<dbReference type="Pfam" id="PF00005">
    <property type="entry name" value="ABC_tran"/>
    <property type="match status" value="1"/>
</dbReference>
<evidence type="ECO:0000313" key="12">
    <source>
        <dbReference type="EMBL" id="MCJ8151077.1"/>
    </source>
</evidence>
<comment type="subcellular location">
    <subcellularLocation>
        <location evidence="1">Cell membrane</location>
        <topology evidence="1">Peripheral membrane protein</topology>
    </subcellularLocation>
</comment>
<evidence type="ECO:0000256" key="8">
    <source>
        <dbReference type="ARBA" id="ARBA00023004"/>
    </source>
</evidence>
<proteinExistence type="inferred from homology"/>
<comment type="similarity">
    <text evidence="2">Belongs to the ABC transporter superfamily.</text>
</comment>
<keyword evidence="13" id="KW-1185">Reference proteome</keyword>
<dbReference type="PROSITE" id="PS50893">
    <property type="entry name" value="ABC_TRANSPORTER_2"/>
    <property type="match status" value="1"/>
</dbReference>
<keyword evidence="3" id="KW-0813">Transport</keyword>
<name>A0ABT0CR68_9HYPH</name>
<dbReference type="GO" id="GO:0005524">
    <property type="term" value="F:ATP binding"/>
    <property type="evidence" value="ECO:0007669"/>
    <property type="project" value="UniProtKB-KW"/>
</dbReference>
<evidence type="ECO:0000256" key="2">
    <source>
        <dbReference type="ARBA" id="ARBA00005417"/>
    </source>
</evidence>
<evidence type="ECO:0000256" key="7">
    <source>
        <dbReference type="ARBA" id="ARBA00022840"/>
    </source>
</evidence>
<evidence type="ECO:0000256" key="3">
    <source>
        <dbReference type="ARBA" id="ARBA00022448"/>
    </source>
</evidence>
<gene>
    <name evidence="12" type="ORF">MKI86_18175</name>
</gene>
<dbReference type="PROSITE" id="PS00211">
    <property type="entry name" value="ABC_TRANSPORTER_1"/>
    <property type="match status" value="1"/>
</dbReference>
<dbReference type="PANTHER" id="PTHR42771:SF2">
    <property type="entry name" value="IRON(3+)-HYDROXAMATE IMPORT ATP-BINDING PROTEIN FHUC"/>
    <property type="match status" value="1"/>
</dbReference>
<organism evidence="12 13">
    <name type="scientific">Shinella sedimenti</name>
    <dbReference type="NCBI Taxonomy" id="2919913"/>
    <lineage>
        <taxon>Bacteria</taxon>
        <taxon>Pseudomonadati</taxon>
        <taxon>Pseudomonadota</taxon>
        <taxon>Alphaproteobacteria</taxon>
        <taxon>Hyphomicrobiales</taxon>
        <taxon>Rhizobiaceae</taxon>
        <taxon>Shinella</taxon>
    </lineage>
</organism>
<dbReference type="Gene3D" id="3.40.50.300">
    <property type="entry name" value="P-loop containing nucleotide triphosphate hydrolases"/>
    <property type="match status" value="1"/>
</dbReference>
<keyword evidence="6" id="KW-0547">Nucleotide-binding</keyword>
<reference evidence="12 13" key="1">
    <citation type="submission" date="2022-02" db="EMBL/GenBank/DDBJ databases">
        <title>Shinella B3.7 sp. nov., isolated from Sediment (Zhairuo Island).</title>
        <authorList>
            <person name="Chen G."/>
        </authorList>
    </citation>
    <scope>NUCLEOTIDE SEQUENCE [LARGE SCALE GENOMIC DNA]</scope>
    <source>
        <strain evidence="12 13">B3.7</strain>
        <plasmid evidence="12">unnamed</plasmid>
    </source>
</reference>
<evidence type="ECO:0000256" key="6">
    <source>
        <dbReference type="ARBA" id="ARBA00022741"/>
    </source>
</evidence>
<keyword evidence="12" id="KW-0614">Plasmid</keyword>
<evidence type="ECO:0000256" key="10">
    <source>
        <dbReference type="ARBA" id="ARBA00023136"/>
    </source>
</evidence>
<comment type="caution">
    <text evidence="12">The sequence shown here is derived from an EMBL/GenBank/DDBJ whole genome shotgun (WGS) entry which is preliminary data.</text>
</comment>
<dbReference type="InterPro" id="IPR051535">
    <property type="entry name" value="Siderophore_ABC-ATPase"/>
</dbReference>
<keyword evidence="7 12" id="KW-0067">ATP-binding</keyword>
<dbReference type="Proteomes" id="UP001201844">
    <property type="component" value="Unassembled WGS sequence"/>
</dbReference>
<keyword evidence="8" id="KW-0408">Iron</keyword>
<evidence type="ECO:0000256" key="5">
    <source>
        <dbReference type="ARBA" id="ARBA00022496"/>
    </source>
</evidence>
<evidence type="ECO:0000256" key="1">
    <source>
        <dbReference type="ARBA" id="ARBA00004202"/>
    </source>
</evidence>
<evidence type="ECO:0000256" key="9">
    <source>
        <dbReference type="ARBA" id="ARBA00023065"/>
    </source>
</evidence>
<evidence type="ECO:0000256" key="4">
    <source>
        <dbReference type="ARBA" id="ARBA00022475"/>
    </source>
</evidence>
<evidence type="ECO:0000313" key="13">
    <source>
        <dbReference type="Proteomes" id="UP001201844"/>
    </source>
</evidence>
<accession>A0ABT0CR68</accession>
<dbReference type="InterPro" id="IPR027417">
    <property type="entry name" value="P-loop_NTPase"/>
</dbReference>
<feature type="domain" description="ABC transporter" evidence="11">
    <location>
        <begin position="3"/>
        <end position="239"/>
    </location>
</feature>
<keyword evidence="4" id="KW-1003">Cell membrane</keyword>
<dbReference type="InterPro" id="IPR003593">
    <property type="entry name" value="AAA+_ATPase"/>
</dbReference>
<dbReference type="InterPro" id="IPR017871">
    <property type="entry name" value="ABC_transporter-like_CS"/>
</dbReference>
<keyword evidence="9" id="KW-0406">Ion transport</keyword>
<geneLocation type="plasmid" evidence="12">
    <name>unnamed</name>
</geneLocation>